<dbReference type="GO" id="GO:0046872">
    <property type="term" value="F:metal ion binding"/>
    <property type="evidence" value="ECO:0007669"/>
    <property type="project" value="UniProtKB-KW"/>
</dbReference>
<dbReference type="InterPro" id="IPR019793">
    <property type="entry name" value="Peroxidases_heam-ligand_BS"/>
</dbReference>
<feature type="disulfide bond" evidence="16">
    <location>
        <begin position="80"/>
        <end position="249"/>
    </location>
</feature>
<evidence type="ECO:0000256" key="11">
    <source>
        <dbReference type="ARBA" id="ARBA00023004"/>
    </source>
</evidence>
<evidence type="ECO:0000256" key="7">
    <source>
        <dbReference type="ARBA" id="ARBA00022617"/>
    </source>
</evidence>
<feature type="binding site" evidence="14">
    <location>
        <position position="120"/>
    </location>
    <ligand>
        <name>substrate</name>
    </ligand>
</feature>
<evidence type="ECO:0000313" key="18">
    <source>
        <dbReference type="EMBL" id="KAK9986903.1"/>
    </source>
</evidence>
<comment type="cofactor">
    <cofactor evidence="15">
        <name>Ca(2+)</name>
        <dbReference type="ChEBI" id="CHEBI:29108"/>
    </cofactor>
    <text evidence="15">Binds 2 calcium ions per subunit.</text>
</comment>
<comment type="similarity">
    <text evidence="3">Belongs to the peroxidase family. Ascorbate peroxidase subfamily.</text>
</comment>
<dbReference type="InterPro" id="IPR010255">
    <property type="entry name" value="Haem_peroxidase_sf"/>
</dbReference>
<feature type="binding site" evidence="15">
    <location>
        <position position="34"/>
    </location>
    <ligand>
        <name>Ca(2+)</name>
        <dbReference type="ChEBI" id="CHEBI:29108"/>
        <label>1</label>
    </ligand>
</feature>
<evidence type="ECO:0000256" key="8">
    <source>
        <dbReference type="ARBA" id="ARBA00022723"/>
    </source>
</evidence>
<evidence type="ECO:0000256" key="13">
    <source>
        <dbReference type="ARBA" id="ARBA00023324"/>
    </source>
</evidence>
<evidence type="ECO:0000256" key="14">
    <source>
        <dbReference type="PIRSR" id="PIRSR600823-2"/>
    </source>
</evidence>
<name>A0AAW2BMP6_9ROSI</name>
<accession>A0AAW2BMP6</accession>
<keyword evidence="10" id="KW-0560">Oxidoreductase</keyword>
<dbReference type="InterPro" id="IPR002016">
    <property type="entry name" value="Haem_peroxidase"/>
</dbReference>
<keyword evidence="7" id="KW-0349">Heme</keyword>
<dbReference type="InterPro" id="IPR000823">
    <property type="entry name" value="Peroxidase_pln"/>
</dbReference>
<gene>
    <name evidence="18" type="ORF">SO802_031854</name>
</gene>
<dbReference type="EMBL" id="JAZDWU010000011">
    <property type="protein sequence ID" value="KAK9986903.1"/>
    <property type="molecule type" value="Genomic_DNA"/>
</dbReference>
<dbReference type="PROSITE" id="PS50873">
    <property type="entry name" value="PEROXIDASE_4"/>
    <property type="match status" value="1"/>
</dbReference>
<dbReference type="SUPFAM" id="SSF48113">
    <property type="entry name" value="Heme-dependent peroxidases"/>
    <property type="match status" value="1"/>
</dbReference>
<evidence type="ECO:0000256" key="1">
    <source>
        <dbReference type="ARBA" id="ARBA00000189"/>
    </source>
</evidence>
<evidence type="ECO:0000256" key="6">
    <source>
        <dbReference type="ARBA" id="ARBA00022559"/>
    </source>
</evidence>
<keyword evidence="8 15" id="KW-0479">Metal-binding</keyword>
<keyword evidence="13" id="KW-0376">Hydrogen peroxide</keyword>
<keyword evidence="9 15" id="KW-0106">Calcium</keyword>
<comment type="catalytic activity">
    <reaction evidence="1">
        <text>2 a phenolic donor + H2O2 = 2 a phenolic radical donor + 2 H2O</text>
        <dbReference type="Rhea" id="RHEA:56136"/>
        <dbReference type="ChEBI" id="CHEBI:15377"/>
        <dbReference type="ChEBI" id="CHEBI:16240"/>
        <dbReference type="ChEBI" id="CHEBI:139520"/>
        <dbReference type="ChEBI" id="CHEBI:139521"/>
        <dbReference type="EC" id="1.11.1.7"/>
    </reaction>
</comment>
<dbReference type="Pfam" id="PF00141">
    <property type="entry name" value="peroxidase"/>
    <property type="match status" value="1"/>
</dbReference>
<comment type="function">
    <text evidence="2">Removal of H(2)O(2), oxidation of toxic reductants, biosynthesis and degradation of lignin, suberization, auxin catabolism, response to environmental stresses such as wounding, pathogen attack and oxidative stress. These functions might be dependent on each isozyme/isoform in each plant tissue.</text>
</comment>
<dbReference type="GO" id="GO:0140825">
    <property type="term" value="F:lactoperoxidase activity"/>
    <property type="evidence" value="ECO:0007669"/>
    <property type="project" value="UniProtKB-EC"/>
</dbReference>
<keyword evidence="6" id="KW-0575">Peroxidase</keyword>
<evidence type="ECO:0000256" key="2">
    <source>
        <dbReference type="ARBA" id="ARBA00002322"/>
    </source>
</evidence>
<dbReference type="GO" id="GO:0042744">
    <property type="term" value="P:hydrogen peroxide catabolic process"/>
    <property type="evidence" value="ECO:0007669"/>
    <property type="project" value="UniProtKB-KW"/>
</dbReference>
<keyword evidence="5" id="KW-0964">Secreted</keyword>
<comment type="caution">
    <text evidence="18">The sequence shown here is derived from an EMBL/GenBank/DDBJ whole genome shotgun (WGS) entry which is preliminary data.</text>
</comment>
<dbReference type="GO" id="GO:0006979">
    <property type="term" value="P:response to oxidative stress"/>
    <property type="evidence" value="ECO:0007669"/>
    <property type="project" value="InterPro"/>
</dbReference>
<feature type="binding site" description="axial binding residue" evidence="15">
    <location>
        <position position="150"/>
    </location>
    <ligand>
        <name>heme b</name>
        <dbReference type="ChEBI" id="CHEBI:60344"/>
    </ligand>
    <ligandPart>
        <name>Fe</name>
        <dbReference type="ChEBI" id="CHEBI:18248"/>
    </ligandPart>
</feature>
<dbReference type="Proteomes" id="UP001459277">
    <property type="component" value="Unassembled WGS sequence"/>
</dbReference>
<dbReference type="GO" id="GO:0020037">
    <property type="term" value="F:heme binding"/>
    <property type="evidence" value="ECO:0007669"/>
    <property type="project" value="InterPro"/>
</dbReference>
<feature type="domain" description="Plant heme peroxidase family profile" evidence="17">
    <location>
        <begin position="30"/>
        <end position="253"/>
    </location>
</feature>
<feature type="binding site" evidence="15">
    <location>
        <position position="32"/>
    </location>
    <ligand>
        <name>Ca(2+)</name>
        <dbReference type="ChEBI" id="CHEBI:29108"/>
        <label>1</label>
    </ligand>
</feature>
<dbReference type="PANTHER" id="PTHR31517">
    <property type="match status" value="1"/>
</dbReference>
<keyword evidence="11 15" id="KW-0408">Iron</keyword>
<dbReference type="CDD" id="cd00693">
    <property type="entry name" value="secretory_peroxidase"/>
    <property type="match status" value="1"/>
</dbReference>
<dbReference type="EC" id="1.11.1.7" evidence="4"/>
<feature type="binding site" evidence="15">
    <location>
        <position position="151"/>
    </location>
    <ligand>
        <name>Ca(2+)</name>
        <dbReference type="ChEBI" id="CHEBI:29108"/>
        <label>2</label>
    </ligand>
</feature>
<dbReference type="AlphaFoldDB" id="A0AAW2BMP6"/>
<reference evidence="18 19" key="1">
    <citation type="submission" date="2024-01" db="EMBL/GenBank/DDBJ databases">
        <title>A telomere-to-telomere, gap-free genome of sweet tea (Lithocarpus litseifolius).</title>
        <authorList>
            <person name="Zhou J."/>
        </authorList>
    </citation>
    <scope>NUCLEOTIDE SEQUENCE [LARGE SCALE GENOMIC DNA]</scope>
    <source>
        <strain evidence="18">Zhou-2022a</strain>
        <tissue evidence="18">Leaf</tissue>
    </source>
</reference>
<feature type="binding site" evidence="15">
    <location>
        <position position="48"/>
    </location>
    <ligand>
        <name>Ca(2+)</name>
        <dbReference type="ChEBI" id="CHEBI:29108"/>
        <label>1</label>
    </ligand>
</feature>
<sequence length="268" mass="28458">MGKGKGGCIGLGGGEGMLFSGELGVLSKELEGCDASILTDSTKKNSSEKIASPNQTVRGYEVIDKAKKSLENTCPSTVSCANIITLATRDAIALVGKPNYTVPTGRRDGLGSNPANANLPGPGICVSKALQFFNAKGMDLNEMVTLLSAHTVGFAHYFFFSNRLSNFRGFGVPDPSMDPTLVAKFNKTSALNVSATIDWELALDSSTANIVFGFASNGIRFQNNFAKAMVKLGNIEVLVGKAGEIRKNCRVSILPIKRNQLGPFEKLN</sequence>
<dbReference type="PANTHER" id="PTHR31517:SF59">
    <property type="entry name" value="PEROXIDASE"/>
    <property type="match status" value="1"/>
</dbReference>
<evidence type="ECO:0000256" key="3">
    <source>
        <dbReference type="ARBA" id="ARBA00006873"/>
    </source>
</evidence>
<keyword evidence="19" id="KW-1185">Reference proteome</keyword>
<keyword evidence="12 16" id="KW-1015">Disulfide bond</keyword>
<dbReference type="Gene3D" id="1.10.420.10">
    <property type="entry name" value="Peroxidase, domain 2"/>
    <property type="match status" value="2"/>
</dbReference>
<evidence type="ECO:0000256" key="5">
    <source>
        <dbReference type="ARBA" id="ARBA00022525"/>
    </source>
</evidence>
<evidence type="ECO:0000256" key="16">
    <source>
        <dbReference type="PIRSR" id="PIRSR600823-5"/>
    </source>
</evidence>
<evidence type="ECO:0000256" key="12">
    <source>
        <dbReference type="ARBA" id="ARBA00023157"/>
    </source>
</evidence>
<evidence type="ECO:0000256" key="9">
    <source>
        <dbReference type="ARBA" id="ARBA00022837"/>
    </source>
</evidence>
<feature type="binding site" evidence="15">
    <location>
        <position position="36"/>
    </location>
    <ligand>
        <name>Ca(2+)</name>
        <dbReference type="ChEBI" id="CHEBI:29108"/>
        <label>1</label>
    </ligand>
</feature>
<evidence type="ECO:0000256" key="4">
    <source>
        <dbReference type="ARBA" id="ARBA00012313"/>
    </source>
</evidence>
<protein>
    <recommendedName>
        <fullName evidence="4">peroxidase</fullName>
        <ecNumber evidence="4">1.11.1.7</ecNumber>
    </recommendedName>
</protein>
<organism evidence="18 19">
    <name type="scientific">Lithocarpus litseifolius</name>
    <dbReference type="NCBI Taxonomy" id="425828"/>
    <lineage>
        <taxon>Eukaryota</taxon>
        <taxon>Viridiplantae</taxon>
        <taxon>Streptophyta</taxon>
        <taxon>Embryophyta</taxon>
        <taxon>Tracheophyta</taxon>
        <taxon>Spermatophyta</taxon>
        <taxon>Magnoliopsida</taxon>
        <taxon>eudicotyledons</taxon>
        <taxon>Gunneridae</taxon>
        <taxon>Pentapetalae</taxon>
        <taxon>rosids</taxon>
        <taxon>fabids</taxon>
        <taxon>Fagales</taxon>
        <taxon>Fagaceae</taxon>
        <taxon>Lithocarpus</taxon>
    </lineage>
</organism>
<dbReference type="PRINTS" id="PR00461">
    <property type="entry name" value="PLPEROXIDASE"/>
</dbReference>
<dbReference type="PRINTS" id="PR00458">
    <property type="entry name" value="PEROXIDASE"/>
</dbReference>
<comment type="cofactor">
    <cofactor evidence="15">
        <name>heme b</name>
        <dbReference type="ChEBI" id="CHEBI:60344"/>
    </cofactor>
    <text evidence="15">Binds 1 heme b (iron(II)-protoporphyrin IX) group per subunit.</text>
</comment>
<evidence type="ECO:0000256" key="15">
    <source>
        <dbReference type="PIRSR" id="PIRSR600823-3"/>
    </source>
</evidence>
<proteinExistence type="inferred from homology"/>
<evidence type="ECO:0000313" key="19">
    <source>
        <dbReference type="Proteomes" id="UP001459277"/>
    </source>
</evidence>
<evidence type="ECO:0000256" key="10">
    <source>
        <dbReference type="ARBA" id="ARBA00023002"/>
    </source>
</evidence>
<dbReference type="PROSITE" id="PS00435">
    <property type="entry name" value="PEROXIDASE_1"/>
    <property type="match status" value="1"/>
</dbReference>
<evidence type="ECO:0000259" key="17">
    <source>
        <dbReference type="PROSITE" id="PS50873"/>
    </source>
</evidence>
<dbReference type="InterPro" id="IPR033905">
    <property type="entry name" value="Secretory_peroxidase"/>
</dbReference>
<dbReference type="Gene3D" id="1.10.520.10">
    <property type="match status" value="2"/>
</dbReference>